<dbReference type="Pfam" id="PF00107">
    <property type="entry name" value="ADH_zinc_N"/>
    <property type="match status" value="1"/>
</dbReference>
<keyword evidence="3" id="KW-1185">Reference proteome</keyword>
<comment type="caution">
    <text evidence="2">The sequence shown here is derived from an EMBL/GenBank/DDBJ whole genome shotgun (WGS) entry which is preliminary data.</text>
</comment>
<keyword evidence="2" id="KW-0560">Oxidoreductase</keyword>
<dbReference type="InterPro" id="IPR052711">
    <property type="entry name" value="Zinc_ADH-like"/>
</dbReference>
<sequence length="350" mass="36922">MATDPGIAPATIRAYVLERPGPAGLSLVERRLPAPAAGQVMVRMRAASLNFRDVKIFRGSYQLPVHLPLVPLSDGAGEIVAVGDGVEGLRVGDRVVCLYWEGWRSGAQLEDGDGISDRPARGRTKSAEVDGVALERAVYDACDVLPIPDEMSYEAAACLPCAGVTAWNALIGVTSGDTVLVMGSGGVSLFALQIARARGARVIATSRDEGKRLRLQELGASETVNTSAEPEWGRRVRELTGDGVDLAVDVIGDATVEQTLAATRDGGRISAVGNLSGSFISGTLLERGITARPVVVGSRRMTEELIDAMGSGGIRAVIDRSFAFGELPEALDYLASGDQFGKVLLRFDEE</sequence>
<dbReference type="CDD" id="cd08276">
    <property type="entry name" value="MDR7"/>
    <property type="match status" value="1"/>
</dbReference>
<dbReference type="Pfam" id="PF08240">
    <property type="entry name" value="ADH_N"/>
    <property type="match status" value="1"/>
</dbReference>
<feature type="domain" description="Enoyl reductase (ER)" evidence="1">
    <location>
        <begin position="21"/>
        <end position="345"/>
    </location>
</feature>
<evidence type="ECO:0000259" key="1">
    <source>
        <dbReference type="SMART" id="SM00829"/>
    </source>
</evidence>
<dbReference type="GO" id="GO:0004022">
    <property type="term" value="F:alcohol dehydrogenase (NAD+) activity"/>
    <property type="evidence" value="ECO:0007669"/>
    <property type="project" value="UniProtKB-EC"/>
</dbReference>
<reference evidence="2" key="1">
    <citation type="submission" date="2021-06" db="EMBL/GenBank/DDBJ databases">
        <authorList>
            <person name="Criscuolo A."/>
        </authorList>
    </citation>
    <scope>NUCLEOTIDE SEQUENCE</scope>
    <source>
        <strain evidence="2">CIP111803</strain>
    </source>
</reference>
<gene>
    <name evidence="2" type="primary">adhT</name>
    <name evidence="2" type="ORF">LEUCIP111803_01893</name>
</gene>
<dbReference type="InterPro" id="IPR020843">
    <property type="entry name" value="ER"/>
</dbReference>
<protein>
    <submittedName>
        <fullName evidence="2">Alcohol dehydrogenase</fullName>
        <ecNumber evidence="2">1.1.1.1</ecNumber>
    </submittedName>
</protein>
<dbReference type="InterPro" id="IPR013154">
    <property type="entry name" value="ADH-like_N"/>
</dbReference>
<dbReference type="AlphaFoldDB" id="A0A916NNW5"/>
<dbReference type="Proteomes" id="UP000693892">
    <property type="component" value="Unassembled WGS sequence"/>
</dbReference>
<organism evidence="2 3">
    <name type="scientific">Leucobacter soli</name>
    <dbReference type="NCBI Taxonomy" id="2812850"/>
    <lineage>
        <taxon>Bacteria</taxon>
        <taxon>Bacillati</taxon>
        <taxon>Actinomycetota</taxon>
        <taxon>Actinomycetes</taxon>
        <taxon>Micrococcales</taxon>
        <taxon>Microbacteriaceae</taxon>
        <taxon>Leucobacter</taxon>
    </lineage>
</organism>
<evidence type="ECO:0000313" key="2">
    <source>
        <dbReference type="EMBL" id="CAG7615590.1"/>
    </source>
</evidence>
<dbReference type="SMART" id="SM00829">
    <property type="entry name" value="PKS_ER"/>
    <property type="match status" value="1"/>
</dbReference>
<dbReference type="PANTHER" id="PTHR45033:SF2">
    <property type="entry name" value="ZINC-TYPE ALCOHOL DEHYDROGENASE-LIKE PROTEIN C1773.06C"/>
    <property type="match status" value="1"/>
</dbReference>
<name>A0A916NNW5_9MICO</name>
<dbReference type="EMBL" id="CAJVAP010000022">
    <property type="protein sequence ID" value="CAG7615590.1"/>
    <property type="molecule type" value="Genomic_DNA"/>
</dbReference>
<dbReference type="RefSeq" id="WP_218115792.1">
    <property type="nucleotide sequence ID" value="NZ_CAJVAP010000022.1"/>
</dbReference>
<evidence type="ECO:0000313" key="3">
    <source>
        <dbReference type="Proteomes" id="UP000693892"/>
    </source>
</evidence>
<dbReference type="PANTHER" id="PTHR45033">
    <property type="match status" value="1"/>
</dbReference>
<dbReference type="EC" id="1.1.1.1" evidence="2"/>
<dbReference type="InterPro" id="IPR013149">
    <property type="entry name" value="ADH-like_C"/>
</dbReference>
<accession>A0A916NNW5</accession>
<proteinExistence type="predicted"/>